<proteinExistence type="predicted"/>
<organism evidence="1 2">
    <name type="scientific">Austropuccinia psidii MF-1</name>
    <dbReference type="NCBI Taxonomy" id="1389203"/>
    <lineage>
        <taxon>Eukaryota</taxon>
        <taxon>Fungi</taxon>
        <taxon>Dikarya</taxon>
        <taxon>Basidiomycota</taxon>
        <taxon>Pucciniomycotina</taxon>
        <taxon>Pucciniomycetes</taxon>
        <taxon>Pucciniales</taxon>
        <taxon>Sphaerophragmiaceae</taxon>
        <taxon>Austropuccinia</taxon>
    </lineage>
</organism>
<dbReference type="OrthoDB" id="5858386at2759"/>
<evidence type="ECO:0000313" key="2">
    <source>
        <dbReference type="Proteomes" id="UP000765509"/>
    </source>
</evidence>
<protein>
    <submittedName>
        <fullName evidence="1">Uncharacterized protein</fullName>
    </submittedName>
</protein>
<accession>A0A9Q3E4M9</accession>
<evidence type="ECO:0000313" key="1">
    <source>
        <dbReference type="EMBL" id="MBW0511202.1"/>
    </source>
</evidence>
<comment type="caution">
    <text evidence="1">The sequence shown here is derived from an EMBL/GenBank/DDBJ whole genome shotgun (WGS) entry which is preliminary data.</text>
</comment>
<dbReference type="AlphaFoldDB" id="A0A9Q3E4M9"/>
<dbReference type="EMBL" id="AVOT02022048">
    <property type="protein sequence ID" value="MBW0511202.1"/>
    <property type="molecule type" value="Genomic_DNA"/>
</dbReference>
<sequence>MLMASVEPLDNVKRNLAYDPELSSKIPIDLMEIDRRKNFRFSKWEPGIVTQDTKQGGPEGTETAILGISSSELHN</sequence>
<keyword evidence="2" id="KW-1185">Reference proteome</keyword>
<name>A0A9Q3E4M9_9BASI</name>
<gene>
    <name evidence="1" type="ORF">O181_050917</name>
</gene>
<dbReference type="Proteomes" id="UP000765509">
    <property type="component" value="Unassembled WGS sequence"/>
</dbReference>
<reference evidence="1" key="1">
    <citation type="submission" date="2021-03" db="EMBL/GenBank/DDBJ databases">
        <title>Draft genome sequence of rust myrtle Austropuccinia psidii MF-1, a brazilian biotype.</title>
        <authorList>
            <person name="Quecine M.C."/>
            <person name="Pachon D.M.R."/>
            <person name="Bonatelli M.L."/>
            <person name="Correr F.H."/>
            <person name="Franceschini L.M."/>
            <person name="Leite T.F."/>
            <person name="Margarido G.R.A."/>
            <person name="Almeida C.A."/>
            <person name="Ferrarezi J.A."/>
            <person name="Labate C.A."/>
        </authorList>
    </citation>
    <scope>NUCLEOTIDE SEQUENCE</scope>
    <source>
        <strain evidence="1">MF-1</strain>
    </source>
</reference>